<evidence type="ECO:0000256" key="7">
    <source>
        <dbReference type="ARBA" id="ARBA00023136"/>
    </source>
</evidence>
<evidence type="ECO:0000256" key="1">
    <source>
        <dbReference type="ARBA" id="ARBA00004323"/>
    </source>
</evidence>
<dbReference type="InterPro" id="IPR009729">
    <property type="entry name" value="Gal-3-0_sulfotransfrase"/>
</dbReference>
<dbReference type="Pfam" id="PF06990">
    <property type="entry name" value="Gal-3-0_sulfotr"/>
    <property type="match status" value="1"/>
</dbReference>
<keyword evidence="7" id="KW-0472">Membrane</keyword>
<dbReference type="PANTHER" id="PTHR14647">
    <property type="entry name" value="GALACTOSE-3-O-SULFOTRANSFERASE"/>
    <property type="match status" value="1"/>
</dbReference>
<evidence type="ECO:0000256" key="6">
    <source>
        <dbReference type="ARBA" id="ARBA00023034"/>
    </source>
</evidence>
<keyword evidence="8" id="KW-0325">Glycoprotein</keyword>
<keyword evidence="4" id="KW-0735">Signal-anchor</keyword>
<protein>
    <submittedName>
        <fullName evidence="9">Uncharacterized protein</fullName>
    </submittedName>
</protein>
<proteinExistence type="predicted"/>
<evidence type="ECO:0000256" key="4">
    <source>
        <dbReference type="ARBA" id="ARBA00022968"/>
    </source>
</evidence>
<evidence type="ECO:0000256" key="2">
    <source>
        <dbReference type="ARBA" id="ARBA00022679"/>
    </source>
</evidence>
<dbReference type="EMBL" id="OZ035840">
    <property type="protein sequence ID" value="CAL1588512.1"/>
    <property type="molecule type" value="Genomic_DNA"/>
</dbReference>
<evidence type="ECO:0000256" key="5">
    <source>
        <dbReference type="ARBA" id="ARBA00022989"/>
    </source>
</evidence>
<keyword evidence="10" id="KW-1185">Reference proteome</keyword>
<evidence type="ECO:0000256" key="3">
    <source>
        <dbReference type="ARBA" id="ARBA00022692"/>
    </source>
</evidence>
<dbReference type="GO" id="GO:0000139">
    <property type="term" value="C:Golgi membrane"/>
    <property type="evidence" value="ECO:0007669"/>
    <property type="project" value="UniProtKB-SubCell"/>
</dbReference>
<evidence type="ECO:0000256" key="8">
    <source>
        <dbReference type="ARBA" id="ARBA00023180"/>
    </source>
</evidence>
<keyword evidence="5" id="KW-1133">Transmembrane helix</keyword>
<gene>
    <name evidence="9" type="ORF">KC01_LOCUS18298</name>
</gene>
<keyword evidence="3" id="KW-0812">Transmembrane</keyword>
<sequence length="223" mass="24587">MMFYSLGVCAWRYRIAGLVITLGITFLVILMGSHSLESSLKIQEKQRSDQRRSPPKGLALNLLQTRTRSPPLVFLKTHRTGASTVQNLLFRMGEKDMATFAFPRQGFHFSYPNKFQIEFVDELPSGSEYFDILSSSLRFDVSQLKTLMPSDPFYAASARYSAATYAASARYSAVIHAASARYSAATYAASARYSAVIHAASARYSAATYAASARYSAVIHAAS</sequence>
<name>A0AAV2KF44_KNICA</name>
<dbReference type="Proteomes" id="UP001497482">
    <property type="component" value="Chromosome 18"/>
</dbReference>
<dbReference type="AlphaFoldDB" id="A0AAV2KF44"/>
<dbReference type="GO" id="GO:0009247">
    <property type="term" value="P:glycolipid biosynthetic process"/>
    <property type="evidence" value="ECO:0007669"/>
    <property type="project" value="InterPro"/>
</dbReference>
<evidence type="ECO:0000313" key="9">
    <source>
        <dbReference type="EMBL" id="CAL1588512.1"/>
    </source>
</evidence>
<reference evidence="9 10" key="1">
    <citation type="submission" date="2024-04" db="EMBL/GenBank/DDBJ databases">
        <authorList>
            <person name="Waldvogel A.-M."/>
            <person name="Schoenle A."/>
        </authorList>
    </citation>
    <scope>NUCLEOTIDE SEQUENCE [LARGE SCALE GENOMIC DNA]</scope>
</reference>
<evidence type="ECO:0000313" key="10">
    <source>
        <dbReference type="Proteomes" id="UP001497482"/>
    </source>
</evidence>
<dbReference type="GO" id="GO:0001733">
    <property type="term" value="F:galactosylceramide sulfotransferase activity"/>
    <property type="evidence" value="ECO:0007669"/>
    <property type="project" value="InterPro"/>
</dbReference>
<dbReference type="PANTHER" id="PTHR14647:SF84">
    <property type="entry name" value="GALACTOSE-3-O-SULFOTRANSFERASE 2-LIKE"/>
    <property type="match status" value="1"/>
</dbReference>
<organism evidence="9 10">
    <name type="scientific">Knipowitschia caucasica</name>
    <name type="common">Caucasian dwarf goby</name>
    <name type="synonym">Pomatoschistus caucasicus</name>
    <dbReference type="NCBI Taxonomy" id="637954"/>
    <lineage>
        <taxon>Eukaryota</taxon>
        <taxon>Metazoa</taxon>
        <taxon>Chordata</taxon>
        <taxon>Craniata</taxon>
        <taxon>Vertebrata</taxon>
        <taxon>Euteleostomi</taxon>
        <taxon>Actinopterygii</taxon>
        <taxon>Neopterygii</taxon>
        <taxon>Teleostei</taxon>
        <taxon>Neoteleostei</taxon>
        <taxon>Acanthomorphata</taxon>
        <taxon>Gobiaria</taxon>
        <taxon>Gobiiformes</taxon>
        <taxon>Gobioidei</taxon>
        <taxon>Gobiidae</taxon>
        <taxon>Gobiinae</taxon>
        <taxon>Knipowitschia</taxon>
    </lineage>
</organism>
<comment type="subcellular location">
    <subcellularLocation>
        <location evidence="1">Golgi apparatus membrane</location>
        <topology evidence="1">Single-pass type II membrane protein</topology>
    </subcellularLocation>
</comment>
<keyword evidence="6" id="KW-0333">Golgi apparatus</keyword>
<accession>A0AAV2KF44</accession>
<keyword evidence="2" id="KW-0808">Transferase</keyword>